<dbReference type="EMBL" id="MINN01000085">
    <property type="protein sequence ID" value="OIU71289.1"/>
    <property type="molecule type" value="Genomic_DNA"/>
</dbReference>
<dbReference type="AlphaFoldDB" id="A0A1J6WZG3"/>
<evidence type="ECO:0000256" key="1">
    <source>
        <dbReference type="SAM" id="Phobius"/>
    </source>
</evidence>
<evidence type="ECO:0000313" key="3">
    <source>
        <dbReference type="Proteomes" id="UP000182062"/>
    </source>
</evidence>
<keyword evidence="3" id="KW-1185">Reference proteome</keyword>
<accession>A0A1J6WZG3</accession>
<dbReference type="OrthoDB" id="2418411at2"/>
<organism evidence="2 3">
    <name type="scientific">Rossellomorea aquimaris</name>
    <dbReference type="NCBI Taxonomy" id="189382"/>
    <lineage>
        <taxon>Bacteria</taxon>
        <taxon>Bacillati</taxon>
        <taxon>Bacillota</taxon>
        <taxon>Bacilli</taxon>
        <taxon>Bacillales</taxon>
        <taxon>Bacillaceae</taxon>
        <taxon>Rossellomorea</taxon>
    </lineage>
</organism>
<evidence type="ECO:0000313" key="2">
    <source>
        <dbReference type="EMBL" id="OIU71289.1"/>
    </source>
</evidence>
<keyword evidence="1" id="KW-0812">Transmembrane</keyword>
<protein>
    <submittedName>
        <fullName evidence="2">Subunit I/II of b(O/a)3-type cytochrome C oxidase</fullName>
    </submittedName>
</protein>
<keyword evidence="1" id="KW-1133">Transmembrane helix</keyword>
<proteinExistence type="predicted"/>
<reference evidence="2 3" key="1">
    <citation type="submission" date="2016-09" db="EMBL/GenBank/DDBJ databases">
        <title>Bacillus aquimaris SAMM genome sequence reveals colonization and biosurfactant production capacities.</title>
        <authorList>
            <person name="Waghmode S.R."/>
            <person name="Suryavanshi M.V."/>
        </authorList>
    </citation>
    <scope>NUCLEOTIDE SEQUENCE [LARGE SCALE GENOMIC DNA]</scope>
    <source>
        <strain evidence="2 3">SAMM</strain>
    </source>
</reference>
<sequence>MPNPELNRKTKTKVEDSSSLKGTLTSVLLLGGFLILSWIGVFLLFINRF</sequence>
<gene>
    <name evidence="2" type="ORF">BHE18_09660</name>
</gene>
<name>A0A1J6WZG3_9BACI</name>
<comment type="caution">
    <text evidence="2">The sequence shown here is derived from an EMBL/GenBank/DDBJ whole genome shotgun (WGS) entry which is preliminary data.</text>
</comment>
<keyword evidence="1" id="KW-0472">Membrane</keyword>
<feature type="transmembrane region" description="Helical" evidence="1">
    <location>
        <begin position="27"/>
        <end position="46"/>
    </location>
</feature>
<dbReference type="Proteomes" id="UP000182062">
    <property type="component" value="Unassembled WGS sequence"/>
</dbReference>